<organism evidence="3">
    <name type="scientific">Arcella intermedia</name>
    <dbReference type="NCBI Taxonomy" id="1963864"/>
    <lineage>
        <taxon>Eukaryota</taxon>
        <taxon>Amoebozoa</taxon>
        <taxon>Tubulinea</taxon>
        <taxon>Elardia</taxon>
        <taxon>Arcellinida</taxon>
        <taxon>Sphaerothecina</taxon>
        <taxon>Arcellidae</taxon>
        <taxon>Arcella</taxon>
    </lineage>
</organism>
<dbReference type="PANTHER" id="PTHR24070">
    <property type="entry name" value="RAS, DI-RAS, AND RHEB FAMILY MEMBERS OF SMALL GTPASE SUPERFAMILY"/>
    <property type="match status" value="1"/>
</dbReference>
<evidence type="ECO:0000256" key="1">
    <source>
        <dbReference type="ARBA" id="ARBA00022741"/>
    </source>
</evidence>
<dbReference type="Pfam" id="PF00071">
    <property type="entry name" value="Ras"/>
    <property type="match status" value="1"/>
</dbReference>
<dbReference type="GO" id="GO:0005525">
    <property type="term" value="F:GTP binding"/>
    <property type="evidence" value="ECO:0007669"/>
    <property type="project" value="UniProtKB-KW"/>
</dbReference>
<dbReference type="EMBL" id="GIBP01008680">
    <property type="protein sequence ID" value="NDV37649.1"/>
    <property type="molecule type" value="Transcribed_RNA"/>
</dbReference>
<proteinExistence type="predicted"/>
<dbReference type="Gene3D" id="3.40.50.300">
    <property type="entry name" value="P-loop containing nucleotide triphosphate hydrolases"/>
    <property type="match status" value="1"/>
</dbReference>
<keyword evidence="2" id="KW-0342">GTP-binding</keyword>
<dbReference type="NCBIfam" id="TIGR00231">
    <property type="entry name" value="small_GTP"/>
    <property type="match status" value="1"/>
</dbReference>
<name>A0A6B2LKJ2_9EUKA</name>
<dbReference type="InterPro" id="IPR020849">
    <property type="entry name" value="Small_GTPase_Ras-type"/>
</dbReference>
<reference evidence="3" key="1">
    <citation type="journal article" date="2020" name="J. Eukaryot. Microbiol.">
        <title>De novo Sequencing, Assembly and Annotation of the Transcriptome for the Free-Living Testate Amoeba Arcella intermedia.</title>
        <authorList>
            <person name="Ribeiro G.M."/>
            <person name="Porfirio-Sousa A.L."/>
            <person name="Maurer-Alcala X.X."/>
            <person name="Katz L.A."/>
            <person name="Lahr D.J.G."/>
        </authorList>
    </citation>
    <scope>NUCLEOTIDE SEQUENCE</scope>
</reference>
<dbReference type="GO" id="GO:0003924">
    <property type="term" value="F:GTPase activity"/>
    <property type="evidence" value="ECO:0007669"/>
    <property type="project" value="InterPro"/>
</dbReference>
<dbReference type="PRINTS" id="PR00449">
    <property type="entry name" value="RASTRNSFRMNG"/>
</dbReference>
<protein>
    <submittedName>
        <fullName evidence="3">Uncharacterized protein</fullName>
    </submittedName>
</protein>
<sequence length="176" mass="19872">MVVVGVGGVGKSSLVIQLTQNKFVEEYDPTIEDFYNKQVSIDGESCLLDIWDTAGREEFYYARGLHTLKSKYQGYLLVYAITSRRTLEELTAHREHILKAKDSEFVPMVLCGNKCDLENHREVPHSDGEEVAKSWNIPFFETSALSRVNVEEAFFEAARGVRKATIQNPVSHTAAK</sequence>
<dbReference type="CDD" id="cd00876">
    <property type="entry name" value="Ras"/>
    <property type="match status" value="1"/>
</dbReference>
<dbReference type="SMART" id="SM00175">
    <property type="entry name" value="RAB"/>
    <property type="match status" value="1"/>
</dbReference>
<dbReference type="PROSITE" id="PS51419">
    <property type="entry name" value="RAB"/>
    <property type="match status" value="1"/>
</dbReference>
<keyword evidence="1" id="KW-0547">Nucleotide-binding</keyword>
<dbReference type="GO" id="GO:0007165">
    <property type="term" value="P:signal transduction"/>
    <property type="evidence" value="ECO:0007669"/>
    <property type="project" value="InterPro"/>
</dbReference>
<dbReference type="PROSITE" id="PS51420">
    <property type="entry name" value="RHO"/>
    <property type="match status" value="1"/>
</dbReference>
<dbReference type="InterPro" id="IPR005225">
    <property type="entry name" value="Small_GTP-bd"/>
</dbReference>
<dbReference type="PROSITE" id="PS51421">
    <property type="entry name" value="RAS"/>
    <property type="match status" value="1"/>
</dbReference>
<dbReference type="InterPro" id="IPR001806">
    <property type="entry name" value="Small_GTPase"/>
</dbReference>
<dbReference type="GO" id="GO:0016020">
    <property type="term" value="C:membrane"/>
    <property type="evidence" value="ECO:0007669"/>
    <property type="project" value="InterPro"/>
</dbReference>
<dbReference type="SUPFAM" id="SSF52540">
    <property type="entry name" value="P-loop containing nucleoside triphosphate hydrolases"/>
    <property type="match status" value="1"/>
</dbReference>
<dbReference type="AlphaFoldDB" id="A0A6B2LKJ2"/>
<evidence type="ECO:0000313" key="3">
    <source>
        <dbReference type="EMBL" id="NDV37649.1"/>
    </source>
</evidence>
<dbReference type="FunFam" id="3.40.50.300:FF:001423">
    <property type="entry name" value="Ras family GTPase"/>
    <property type="match status" value="1"/>
</dbReference>
<dbReference type="SMART" id="SM00174">
    <property type="entry name" value="RHO"/>
    <property type="match status" value="1"/>
</dbReference>
<dbReference type="InterPro" id="IPR027417">
    <property type="entry name" value="P-loop_NTPase"/>
</dbReference>
<accession>A0A6B2LKJ2</accession>
<dbReference type="SMART" id="SM00173">
    <property type="entry name" value="RAS"/>
    <property type="match status" value="1"/>
</dbReference>
<evidence type="ECO:0000256" key="2">
    <source>
        <dbReference type="ARBA" id="ARBA00023134"/>
    </source>
</evidence>